<dbReference type="EMBL" id="UYSU01002863">
    <property type="protein sequence ID" value="VDL87655.1"/>
    <property type="molecule type" value="Genomic_DNA"/>
</dbReference>
<dbReference type="WBParaSite" id="SSLN_0000145001-mRNA-1">
    <property type="protein sequence ID" value="SSLN_0000145001-mRNA-1"/>
    <property type="gene ID" value="SSLN_0000145001"/>
</dbReference>
<dbReference type="OrthoDB" id="6292225at2759"/>
<reference evidence="2 3" key="2">
    <citation type="submission" date="2018-11" db="EMBL/GenBank/DDBJ databases">
        <authorList>
            <consortium name="Pathogen Informatics"/>
        </authorList>
    </citation>
    <scope>NUCLEOTIDE SEQUENCE [LARGE SCALE GENOMIC DNA]</scope>
    <source>
        <strain evidence="2 3">NST_G2</strain>
    </source>
</reference>
<accession>A0A183SAZ8</accession>
<evidence type="ECO:0000313" key="4">
    <source>
        <dbReference type="WBParaSite" id="SSLN_0000145001-mRNA-1"/>
    </source>
</evidence>
<feature type="compositionally biased region" description="Basic and acidic residues" evidence="1">
    <location>
        <begin position="20"/>
        <end position="42"/>
    </location>
</feature>
<reference evidence="4" key="1">
    <citation type="submission" date="2016-06" db="UniProtKB">
        <authorList>
            <consortium name="WormBaseParasite"/>
        </authorList>
    </citation>
    <scope>IDENTIFICATION</scope>
</reference>
<sequence>MQHQTASHEAQRRATGNRKIIGETGKRLGTRLHEHQPAINRKDKSSLIYGHARQLNHDFTFVKTRVIGRTNEKMTKLVLESWSSTGTLNRAIDLHPAKQALRKRLGSVRPGPIRQASTRDREPTLMEKWRSGRRSHDQSQTLPHQCAHKTENNTREQQRLIRPLIDVGEANRHAAYPKPTTAPKGTEGTRARQRSPSGRSKEGRSERAGQSSSVHHGS</sequence>
<proteinExistence type="predicted"/>
<feature type="region of interest" description="Disordered" evidence="1">
    <location>
        <begin position="110"/>
        <end position="218"/>
    </location>
</feature>
<gene>
    <name evidence="2" type="ORF">SSLN_LOCUS1396</name>
</gene>
<name>A0A183SAZ8_SCHSO</name>
<evidence type="ECO:0000256" key="1">
    <source>
        <dbReference type="SAM" id="MobiDB-lite"/>
    </source>
</evidence>
<keyword evidence="3" id="KW-1185">Reference proteome</keyword>
<dbReference type="AlphaFoldDB" id="A0A183SAZ8"/>
<organism evidence="4">
    <name type="scientific">Schistocephalus solidus</name>
    <name type="common">Tapeworm</name>
    <dbReference type="NCBI Taxonomy" id="70667"/>
    <lineage>
        <taxon>Eukaryota</taxon>
        <taxon>Metazoa</taxon>
        <taxon>Spiralia</taxon>
        <taxon>Lophotrochozoa</taxon>
        <taxon>Platyhelminthes</taxon>
        <taxon>Cestoda</taxon>
        <taxon>Eucestoda</taxon>
        <taxon>Diphyllobothriidea</taxon>
        <taxon>Diphyllobothriidae</taxon>
        <taxon>Schistocephalus</taxon>
    </lineage>
</organism>
<evidence type="ECO:0000313" key="2">
    <source>
        <dbReference type="EMBL" id="VDL87655.1"/>
    </source>
</evidence>
<feature type="compositionally biased region" description="Basic and acidic residues" evidence="1">
    <location>
        <begin position="117"/>
        <end position="137"/>
    </location>
</feature>
<evidence type="ECO:0000313" key="3">
    <source>
        <dbReference type="Proteomes" id="UP000275846"/>
    </source>
</evidence>
<protein>
    <submittedName>
        <fullName evidence="2 4">Uncharacterized protein</fullName>
    </submittedName>
</protein>
<feature type="compositionally biased region" description="Polar residues" evidence="1">
    <location>
        <begin position="208"/>
        <end position="218"/>
    </location>
</feature>
<feature type="region of interest" description="Disordered" evidence="1">
    <location>
        <begin position="1"/>
        <end position="42"/>
    </location>
</feature>
<feature type="compositionally biased region" description="Basic and acidic residues" evidence="1">
    <location>
        <begin position="148"/>
        <end position="159"/>
    </location>
</feature>
<dbReference type="Proteomes" id="UP000275846">
    <property type="component" value="Unassembled WGS sequence"/>
</dbReference>